<evidence type="ECO:0000313" key="3">
    <source>
        <dbReference type="Proteomes" id="UP000252419"/>
    </source>
</evidence>
<organism evidence="2 3">
    <name type="scientific">Thalassospira xianhensis MCCC 1A02616</name>
    <dbReference type="NCBI Taxonomy" id="1177929"/>
    <lineage>
        <taxon>Bacteria</taxon>
        <taxon>Pseudomonadati</taxon>
        <taxon>Pseudomonadota</taxon>
        <taxon>Alphaproteobacteria</taxon>
        <taxon>Rhodospirillales</taxon>
        <taxon>Thalassospiraceae</taxon>
        <taxon>Thalassospira</taxon>
    </lineage>
</organism>
<evidence type="ECO:0000313" key="2">
    <source>
        <dbReference type="EMBL" id="RCK04341.1"/>
    </source>
</evidence>
<name>A0A367U8J1_9PROT</name>
<accession>A0A367U8J1</accession>
<dbReference type="EMBL" id="JPWA01000032">
    <property type="protein sequence ID" value="RCK04341.1"/>
    <property type="molecule type" value="Genomic_DNA"/>
</dbReference>
<keyword evidence="1" id="KW-0812">Transmembrane</keyword>
<dbReference type="RefSeq" id="WP_147250136.1">
    <property type="nucleotide sequence ID" value="NZ_JPWA01000032.1"/>
</dbReference>
<feature type="transmembrane region" description="Helical" evidence="1">
    <location>
        <begin position="520"/>
        <end position="540"/>
    </location>
</feature>
<keyword evidence="1" id="KW-1133">Transmembrane helix</keyword>
<comment type="caution">
    <text evidence="2">The sequence shown here is derived from an EMBL/GenBank/DDBJ whole genome shotgun (WGS) entry which is preliminary data.</text>
</comment>
<dbReference type="Proteomes" id="UP000252419">
    <property type="component" value="Unassembled WGS sequence"/>
</dbReference>
<keyword evidence="3" id="KW-1185">Reference proteome</keyword>
<protein>
    <recommendedName>
        <fullName evidence="4">Pentapeptide repeat-containing protein</fullName>
    </recommendedName>
</protein>
<proteinExistence type="predicted"/>
<reference evidence="2 3" key="1">
    <citation type="submission" date="2014-07" db="EMBL/GenBank/DDBJ databases">
        <title>Draft genome sequence of Thalassospira xianhensis P-4 (MCCC 1A02616).</title>
        <authorList>
            <person name="Lai Q."/>
            <person name="Shao Z."/>
        </authorList>
    </citation>
    <scope>NUCLEOTIDE SEQUENCE [LARGE SCALE GENOMIC DNA]</scope>
    <source>
        <strain evidence="2 3">MCCC 1A02616</strain>
    </source>
</reference>
<sequence length="546" mass="61904">MVLHPQKSPRNLPPDGFRVFARNDGQDAGLPTTNLSRPHRFYIAKRYFKGHSDTQLHLCETENEIRDMAEESIPKIEMLVADEALDLWRKGRNAWNSWIDRHPGSDINFFLIDFSLERDPLAVLSFAKYRFDNINVNFSYANFGHGEIDFTQASFRNCNLGLSNINFGNGDLNFSRATFGDGDIDLSFATFGNFKIYFSGATFGDGDVNFFRANCGNGDVYFSDVTLGKGQINFCQAQIKDLLFTPKAIGTGEIIAEGLSIKGRAVFDLPSSAIKLKSLNLHSASFDGPLTLKGALSIIPDLRATRYSHQVDLSALTVKLRRRWQKPGRRTDQLRVKAVSETGIISRLAYKFARKKWINLRHFNKLRRLWKHHCWPIKLSQVAEDPQDGARLRRLKEIAETNKDHQAALRFSADENRAKRWIETSWFGSVLDMAFSFFSNYGQSILRPSFWLGVIFALSMYAYKAKQLPKLATDGWADWAQAALLSASNSLPFLPQSRELRTGALKALYDTTDPSSYVDALMITQGVLSFIFLFLIGLGLRNRFRL</sequence>
<evidence type="ECO:0008006" key="4">
    <source>
        <dbReference type="Google" id="ProtNLM"/>
    </source>
</evidence>
<keyword evidence="1" id="KW-0472">Membrane</keyword>
<dbReference type="AlphaFoldDB" id="A0A367U8J1"/>
<gene>
    <name evidence="2" type="ORF">TH5_20475</name>
</gene>
<evidence type="ECO:0000256" key="1">
    <source>
        <dbReference type="SAM" id="Phobius"/>
    </source>
</evidence>